<protein>
    <submittedName>
        <fullName evidence="6">Serine/threonine-protein kinase HipA</fullName>
        <ecNumber evidence="6">2.7.11.1</ecNumber>
    </submittedName>
</protein>
<feature type="domain" description="HipA N-terminal subdomain 1" evidence="5">
    <location>
        <begin position="5"/>
        <end position="98"/>
    </location>
</feature>
<dbReference type="InterPro" id="IPR017508">
    <property type="entry name" value="HipA_N1"/>
</dbReference>
<evidence type="ECO:0000259" key="5">
    <source>
        <dbReference type="Pfam" id="PF13657"/>
    </source>
</evidence>
<dbReference type="NCBIfam" id="TIGR03071">
    <property type="entry name" value="couple_hipA"/>
    <property type="match status" value="1"/>
</dbReference>
<dbReference type="PANTHER" id="PTHR37419">
    <property type="entry name" value="SERINE/THREONINE-PROTEIN KINASE TOXIN HIPA"/>
    <property type="match status" value="1"/>
</dbReference>
<sequence>MTRTLEVYLNLKHVGTLTETNGKSLSFTYSDDVSTPISLSMPIENKTYNKNIVTPFFENLLPEGDIIKTIASVYLVSEKNPFSLLNIIGEDCAGAIHLSNKNIESKEFPYPKELSTDDFHSLLHKYDNGVPYYQKGMRLSLAGAQNKTTLILRDDIYYIPNFKFPSTHIIKFINPIAPNILLNEFFCTELAKSLGINVSSMEIKKSTNYLYLLIERFDRIKNNADIKRIHQEDFCQILSVKPTNKYQEEGGPSFIKIVDALKSYSSSPLDLILLAKISVYNYLIGNCDYHGKNLSLLHINNSYKLSPFYDLVSTRIYEELSHNMAMSINKKYDFDKINKQDIEKELTSWGLNGPKLLKKIVKDFKYIINNAKEIQLKENLLSESKEINNIIRIIEENYKKLT</sequence>
<dbReference type="EMBL" id="LR215048">
    <property type="protein sequence ID" value="VEU79997.1"/>
    <property type="molecule type" value="Genomic_DNA"/>
</dbReference>
<keyword evidence="3 6" id="KW-0418">Kinase</keyword>
<dbReference type="AlphaFoldDB" id="A0A449BC27"/>
<organism evidence="6 7">
    <name type="scientific">Haploplasma axanthum</name>
    <name type="common">Acholeplasma axanthum</name>
    <dbReference type="NCBI Taxonomy" id="29552"/>
    <lineage>
        <taxon>Bacteria</taxon>
        <taxon>Bacillati</taxon>
        <taxon>Mycoplasmatota</taxon>
        <taxon>Mollicutes</taxon>
        <taxon>Acholeplasmatales</taxon>
        <taxon>Acholeplasmataceae</taxon>
        <taxon>Haploplasma</taxon>
    </lineage>
</organism>
<proteinExistence type="inferred from homology"/>
<dbReference type="GO" id="GO:0004674">
    <property type="term" value="F:protein serine/threonine kinase activity"/>
    <property type="evidence" value="ECO:0007669"/>
    <property type="project" value="UniProtKB-EC"/>
</dbReference>
<dbReference type="GO" id="GO:0005829">
    <property type="term" value="C:cytosol"/>
    <property type="evidence" value="ECO:0007669"/>
    <property type="project" value="TreeGrafter"/>
</dbReference>
<keyword evidence="7" id="KW-1185">Reference proteome</keyword>
<dbReference type="PANTHER" id="PTHR37419:SF1">
    <property type="entry name" value="SERINE_THREONINE-PROTEIN KINASE TOXIN HIPA"/>
    <property type="match status" value="1"/>
</dbReference>
<dbReference type="EC" id="2.7.11.1" evidence="6"/>
<dbReference type="Proteomes" id="UP000289841">
    <property type="component" value="Chromosome"/>
</dbReference>
<name>A0A449BC27_HAPAX</name>
<evidence type="ECO:0000256" key="1">
    <source>
        <dbReference type="ARBA" id="ARBA00010164"/>
    </source>
</evidence>
<dbReference type="Pfam" id="PF13657">
    <property type="entry name" value="Couple_hipA"/>
    <property type="match status" value="1"/>
</dbReference>
<evidence type="ECO:0000313" key="7">
    <source>
        <dbReference type="Proteomes" id="UP000289841"/>
    </source>
</evidence>
<gene>
    <name evidence="6" type="primary">hipA_1</name>
    <name evidence="6" type="ORF">NCTC10138_00350</name>
</gene>
<dbReference type="Pfam" id="PF07804">
    <property type="entry name" value="HipA_C"/>
    <property type="match status" value="1"/>
</dbReference>
<keyword evidence="2 6" id="KW-0808">Transferase</keyword>
<evidence type="ECO:0000256" key="3">
    <source>
        <dbReference type="ARBA" id="ARBA00022777"/>
    </source>
</evidence>
<dbReference type="Gene3D" id="1.10.1070.20">
    <property type="match status" value="1"/>
</dbReference>
<dbReference type="CDD" id="cd17793">
    <property type="entry name" value="HipA"/>
    <property type="match status" value="1"/>
</dbReference>
<reference evidence="6 7" key="1">
    <citation type="submission" date="2019-01" db="EMBL/GenBank/DDBJ databases">
        <authorList>
            <consortium name="Pathogen Informatics"/>
        </authorList>
    </citation>
    <scope>NUCLEOTIDE SEQUENCE [LARGE SCALE GENOMIC DNA]</scope>
    <source>
        <strain evidence="6 7">NCTC10138</strain>
    </source>
</reference>
<dbReference type="STRING" id="1278311.GCA_000428705_00408"/>
<evidence type="ECO:0000256" key="2">
    <source>
        <dbReference type="ARBA" id="ARBA00022679"/>
    </source>
</evidence>
<dbReference type="OrthoDB" id="9805913at2"/>
<feature type="domain" description="HipA-like C-terminal" evidence="4">
    <location>
        <begin position="139"/>
        <end position="343"/>
    </location>
</feature>
<dbReference type="KEGG" id="aaxa:NCTC10138_00350"/>
<dbReference type="InterPro" id="IPR012893">
    <property type="entry name" value="HipA-like_C"/>
</dbReference>
<comment type="similarity">
    <text evidence="1">Belongs to the HipA Ser/Thr kinase family.</text>
</comment>
<evidence type="ECO:0000259" key="4">
    <source>
        <dbReference type="Pfam" id="PF07804"/>
    </source>
</evidence>
<accession>A0A449BC27</accession>
<evidence type="ECO:0000313" key="6">
    <source>
        <dbReference type="EMBL" id="VEU79997.1"/>
    </source>
</evidence>
<dbReference type="InterPro" id="IPR052028">
    <property type="entry name" value="HipA_Ser/Thr_kinase"/>
</dbReference>
<dbReference type="RefSeq" id="WP_026390097.1">
    <property type="nucleotide sequence ID" value="NZ_LR215048.1"/>
</dbReference>